<feature type="region of interest" description="Disordered" evidence="1">
    <location>
        <begin position="421"/>
        <end position="476"/>
    </location>
</feature>
<organism evidence="2 3">
    <name type="scientific">Ustilago hordei</name>
    <name type="common">Barley covered smut fungus</name>
    <dbReference type="NCBI Taxonomy" id="120017"/>
    <lineage>
        <taxon>Eukaryota</taxon>
        <taxon>Fungi</taxon>
        <taxon>Dikarya</taxon>
        <taxon>Basidiomycota</taxon>
        <taxon>Ustilaginomycotina</taxon>
        <taxon>Ustilaginomycetes</taxon>
        <taxon>Ustilaginales</taxon>
        <taxon>Ustilaginaceae</taxon>
        <taxon>Ustilago</taxon>
    </lineage>
</organism>
<dbReference type="OMA" id="FQWTRSE"/>
<dbReference type="AlphaFoldDB" id="I2G5B2"/>
<dbReference type="InterPro" id="IPR031355">
    <property type="entry name" value="YBL010C/LAA2-like"/>
</dbReference>
<evidence type="ECO:0000313" key="2">
    <source>
        <dbReference type="EMBL" id="CCF54355.1"/>
    </source>
</evidence>
<dbReference type="eggNOG" id="ENOG502RZVD">
    <property type="taxonomic scope" value="Eukaryota"/>
</dbReference>
<dbReference type="PANTHER" id="PTHR38698">
    <property type="entry name" value="EXPRESSED PROTEIN"/>
    <property type="match status" value="1"/>
</dbReference>
<feature type="compositionally biased region" description="Acidic residues" evidence="1">
    <location>
        <begin position="212"/>
        <end position="222"/>
    </location>
</feature>
<keyword evidence="3" id="KW-1185">Reference proteome</keyword>
<comment type="caution">
    <text evidence="2">The sequence shown here is derived from an EMBL/GenBank/DDBJ whole genome shotgun (WGS) entry which is preliminary data.</text>
</comment>
<feature type="compositionally biased region" description="Acidic residues" evidence="1">
    <location>
        <begin position="235"/>
        <end position="244"/>
    </location>
</feature>
<name>I2G5B2_USTHO</name>
<feature type="compositionally biased region" description="Basic and acidic residues" evidence="1">
    <location>
        <begin position="126"/>
        <end position="135"/>
    </location>
</feature>
<dbReference type="Proteomes" id="UP000006174">
    <property type="component" value="Unassembled WGS sequence"/>
</dbReference>
<feature type="region of interest" description="Disordered" evidence="1">
    <location>
        <begin position="570"/>
        <end position="638"/>
    </location>
</feature>
<dbReference type="Pfam" id="PF17104">
    <property type="entry name" value="YBL010C_LAA2"/>
    <property type="match status" value="1"/>
</dbReference>
<feature type="compositionally biased region" description="Low complexity" evidence="1">
    <location>
        <begin position="591"/>
        <end position="602"/>
    </location>
</feature>
<evidence type="ECO:0000256" key="1">
    <source>
        <dbReference type="SAM" id="MobiDB-lite"/>
    </source>
</evidence>
<dbReference type="PANTHER" id="PTHR38698:SF1">
    <property type="entry name" value="FUNGAL PROTEIN"/>
    <property type="match status" value="1"/>
</dbReference>
<feature type="compositionally biased region" description="Basic and acidic residues" evidence="1">
    <location>
        <begin position="27"/>
        <end position="36"/>
    </location>
</feature>
<gene>
    <name evidence="2" type="ORF">UHOR_02075</name>
</gene>
<dbReference type="STRING" id="1128400.I2G5B2"/>
<feature type="region of interest" description="Disordered" evidence="1">
    <location>
        <begin position="1"/>
        <end position="36"/>
    </location>
</feature>
<sequence>MDSNPFAVWDERTPGSAKASIAPAKSQRTESQDDSKDIARLSIEYQEDDPGWGAASVSISTSRANSPEKTRKLSPTAAEAIVSATTEPETTIEPGAPALIAEKDMNLGLAEEPVTEEPMTTLTIKQHAEPEEATHVELATKANDDKVDEEEEEEAFEGSRQEQQTEQPEGSLEAESEEFAQKATLKSPPKEGEMQEDDEFDELAPPHKENMQEDDGFDDFGEPAEGVEGGAGNDDFGDFDDFETGDAQNDVGLGDDGFGDDGFGDDGFGDDGFDEPAERAPVAIPAQLIPAPAPVSTRTWQPLEVTSRSTRYDLAELVQALLPHSSAAERELTNVALRQVEGPSQVLVSEGSRQLWEDLSSFPSVKPMDWVRSKTRRDYLISMGIPVNLDEIHSCFASGSRGSKQLPPLQLKYDSFANRLSSSHDSNGSVPQRSSSLKVSGTCSGSSSAAQRSASASNSPRNGNSSPALGSSTNRERIAERRREELGLGPAPQVDLGRAEELVKKTEDQLTLLSLPALKTLLRELNTLTTSTSSLLTHHLTLRESYQADSEMYNSMIKELVTGAANRFSGGSGGSGGSNSVAGGRGDSRRSTTMGMSASSTGKARVSSMPAASTAMLGSRSISPSLRGGAASSVSPKR</sequence>
<feature type="region of interest" description="Disordered" evidence="1">
    <location>
        <begin position="112"/>
        <end position="277"/>
    </location>
</feature>
<feature type="compositionally biased region" description="Polar residues" evidence="1">
    <location>
        <begin position="421"/>
        <end position="443"/>
    </location>
</feature>
<dbReference type="HOGENOM" id="CLU_468502_0_0_1"/>
<evidence type="ECO:0000313" key="3">
    <source>
        <dbReference type="Proteomes" id="UP000006174"/>
    </source>
</evidence>
<accession>I2G5B2</accession>
<feature type="compositionally biased region" description="Acidic residues" evidence="1">
    <location>
        <begin position="257"/>
        <end position="275"/>
    </location>
</feature>
<feature type="compositionally biased region" description="Acidic residues" evidence="1">
    <location>
        <begin position="146"/>
        <end position="156"/>
    </location>
</feature>
<feature type="compositionally biased region" description="Low complexity" evidence="1">
    <location>
        <begin position="444"/>
        <end position="468"/>
    </location>
</feature>
<proteinExistence type="predicted"/>
<reference evidence="2 3" key="1">
    <citation type="journal article" date="2012" name="Plant Cell">
        <title>Genome comparison of barley and maize smut fungi reveals targeted loss of RNA silencing components and species-specific presence of transposable elements.</title>
        <authorList>
            <person name="Laurie J.D."/>
            <person name="Ali S."/>
            <person name="Linning R."/>
            <person name="Mannhaupt G."/>
            <person name="Wong P."/>
            <person name="Gueldener U."/>
            <person name="Muensterkoetter M."/>
            <person name="Moore R."/>
            <person name="Kahmann R."/>
            <person name="Bakkeren G."/>
            <person name="Schirawski J."/>
        </authorList>
    </citation>
    <scope>NUCLEOTIDE SEQUENCE [LARGE SCALE GENOMIC DNA]</scope>
    <source>
        <strain evidence="3">Uh4875-4</strain>
    </source>
</reference>
<protein>
    <submittedName>
        <fullName evidence="2">Uncharacterized protein</fullName>
    </submittedName>
</protein>
<dbReference type="OrthoDB" id="5378975at2759"/>
<feature type="region of interest" description="Disordered" evidence="1">
    <location>
        <begin position="48"/>
        <end position="76"/>
    </location>
</feature>
<dbReference type="EMBL" id="CAGI01000191">
    <property type="protein sequence ID" value="CCF54355.1"/>
    <property type="molecule type" value="Genomic_DNA"/>
</dbReference>